<feature type="domain" description="Cwf19-like C-terminal" evidence="4">
    <location>
        <begin position="80"/>
        <end position="210"/>
    </location>
</feature>
<evidence type="ECO:0000313" key="6">
    <source>
        <dbReference type="Proteomes" id="UP001057455"/>
    </source>
</evidence>
<feature type="region of interest" description="Disordered" evidence="2">
    <location>
        <begin position="1"/>
        <end position="21"/>
    </location>
</feature>
<reference evidence="5" key="1">
    <citation type="submission" date="2019-12" db="EMBL/GenBank/DDBJ databases">
        <title>Genome sequence of Babesia ovis.</title>
        <authorList>
            <person name="Yamagishi J."/>
            <person name="Sevinc F."/>
            <person name="Xuan X."/>
        </authorList>
    </citation>
    <scope>NUCLEOTIDE SEQUENCE</scope>
    <source>
        <strain evidence="5">Selcuk</strain>
    </source>
</reference>
<dbReference type="InterPro" id="IPR006767">
    <property type="entry name" value="Cwf19-like_C_dom-2"/>
</dbReference>
<accession>A0A9W5T857</accession>
<dbReference type="GO" id="GO:0071014">
    <property type="term" value="C:post-mRNA release spliceosomal complex"/>
    <property type="evidence" value="ECO:0007669"/>
    <property type="project" value="TreeGrafter"/>
</dbReference>
<dbReference type="OrthoDB" id="2113965at2759"/>
<evidence type="ECO:0000256" key="2">
    <source>
        <dbReference type="SAM" id="MobiDB-lite"/>
    </source>
</evidence>
<name>A0A9W5T857_BABOV</name>
<organism evidence="5 6">
    <name type="scientific">Babesia ovis</name>
    <dbReference type="NCBI Taxonomy" id="5869"/>
    <lineage>
        <taxon>Eukaryota</taxon>
        <taxon>Sar</taxon>
        <taxon>Alveolata</taxon>
        <taxon>Apicomplexa</taxon>
        <taxon>Aconoidasida</taxon>
        <taxon>Piroplasmida</taxon>
        <taxon>Babesiidae</taxon>
        <taxon>Babesia</taxon>
    </lineage>
</organism>
<dbReference type="AlphaFoldDB" id="A0A9W5T857"/>
<comment type="similarity">
    <text evidence="1">Belongs to the CWF19 family.</text>
</comment>
<comment type="caution">
    <text evidence="5">The sequence shown here is derived from an EMBL/GenBank/DDBJ whole genome shotgun (WGS) entry which is preliminary data.</text>
</comment>
<evidence type="ECO:0000259" key="4">
    <source>
        <dbReference type="Pfam" id="PF04677"/>
    </source>
</evidence>
<sequence length="315" mass="36534">MGYGFKRHRGEHRRDRHDGRPVRQVQIDEALYMANRDAAVTLRTRILKREDAEGHKLGPCQFRQICTYQQLDNRPRPPMQRTEGSSTTCPFCPSSRQRELQISQSQTAYLAMEQRRNAILCDQLVLAPKQHVQSTLYLDDQTYTELRNYQKTLVRMFHEQDKAVIFVETALNDPYHRNKEDGGTRYQQHCYIQCFAIPVDAVDEAKSMFRRAFNELVSDWGQNRKIISVTEKTGVRNLVPRGFDFVHVDYGLSGDGIACVVEDLSKITASFAREVVAGVLRMDAMERAFRSSDKQLQALSWISKQYQSFDWVNLE</sequence>
<feature type="compositionally biased region" description="Basic and acidic residues" evidence="2">
    <location>
        <begin position="12"/>
        <end position="21"/>
    </location>
</feature>
<feature type="compositionally biased region" description="Basic residues" evidence="2">
    <location>
        <begin position="1"/>
        <end position="11"/>
    </location>
</feature>
<dbReference type="InterPro" id="IPR040194">
    <property type="entry name" value="Cwf19-like"/>
</dbReference>
<evidence type="ECO:0000256" key="1">
    <source>
        <dbReference type="ARBA" id="ARBA00006795"/>
    </source>
</evidence>
<feature type="region of interest" description="Disordered" evidence="2">
    <location>
        <begin position="72"/>
        <end position="91"/>
    </location>
</feature>
<evidence type="ECO:0000259" key="3">
    <source>
        <dbReference type="Pfam" id="PF04676"/>
    </source>
</evidence>
<gene>
    <name evidence="5" type="ORF">BaOVIS_005680</name>
</gene>
<proteinExistence type="inferred from homology"/>
<dbReference type="InterPro" id="IPR006768">
    <property type="entry name" value="Cwf19-like_C_dom-1"/>
</dbReference>
<dbReference type="Pfam" id="PF04677">
    <property type="entry name" value="CwfJ_C_1"/>
    <property type="match status" value="1"/>
</dbReference>
<evidence type="ECO:0000313" key="5">
    <source>
        <dbReference type="EMBL" id="GFE53164.1"/>
    </source>
</evidence>
<protein>
    <submittedName>
        <fullName evidence="5">Cwfj c-terminus 1 family protein, putative</fullName>
    </submittedName>
</protein>
<feature type="domain" description="Cwf19-like protein C-terminal" evidence="3">
    <location>
        <begin position="220"/>
        <end position="311"/>
    </location>
</feature>
<dbReference type="Pfam" id="PF04676">
    <property type="entry name" value="CwfJ_C_2"/>
    <property type="match status" value="1"/>
</dbReference>
<dbReference type="GO" id="GO:0000398">
    <property type="term" value="P:mRNA splicing, via spliceosome"/>
    <property type="evidence" value="ECO:0007669"/>
    <property type="project" value="TreeGrafter"/>
</dbReference>
<dbReference type="PANTHER" id="PTHR12072">
    <property type="entry name" value="CWF19, CELL CYCLE CONTROL PROTEIN"/>
    <property type="match status" value="1"/>
</dbReference>
<keyword evidence="6" id="KW-1185">Reference proteome</keyword>
<dbReference type="EMBL" id="BLIY01000004">
    <property type="protein sequence ID" value="GFE53164.1"/>
    <property type="molecule type" value="Genomic_DNA"/>
</dbReference>
<dbReference type="PANTHER" id="PTHR12072:SF5">
    <property type="entry name" value="CWF19-LIKE PROTEIN 2"/>
    <property type="match status" value="1"/>
</dbReference>
<dbReference type="Proteomes" id="UP001057455">
    <property type="component" value="Unassembled WGS sequence"/>
</dbReference>